<evidence type="ECO:0000313" key="3">
    <source>
        <dbReference type="Proteomes" id="UP000298337"/>
    </source>
</evidence>
<dbReference type="Proteomes" id="UP000298337">
    <property type="component" value="Unassembled WGS sequence"/>
</dbReference>
<comment type="caution">
    <text evidence="2">The sequence shown here is derived from an EMBL/GenBank/DDBJ whole genome shotgun (WGS) entry which is preliminary data.</text>
</comment>
<name>A0A4Z0PC38_9BACT</name>
<dbReference type="EMBL" id="SRLA01000001">
    <property type="protein sequence ID" value="TGE09818.1"/>
    <property type="molecule type" value="Genomic_DNA"/>
</dbReference>
<organism evidence="2 3">
    <name type="scientific">Hymenobacter fodinae</name>
    <dbReference type="NCBI Taxonomy" id="2510796"/>
    <lineage>
        <taxon>Bacteria</taxon>
        <taxon>Pseudomonadati</taxon>
        <taxon>Bacteroidota</taxon>
        <taxon>Cytophagia</taxon>
        <taxon>Cytophagales</taxon>
        <taxon>Hymenobacteraceae</taxon>
        <taxon>Hymenobacter</taxon>
    </lineage>
</organism>
<evidence type="ECO:0000256" key="1">
    <source>
        <dbReference type="SAM" id="MobiDB-lite"/>
    </source>
</evidence>
<sequence length="90" mass="10256">MAQQQNSTGSSDWSSPGGLSPIPKEELHRLLDEENIEEKDLAKKVKHLADSIRETYEKVSGEKLKPADMEPFRELVQREAEGYLARRPHV</sequence>
<dbReference type="OrthoDB" id="885418at2"/>
<evidence type="ECO:0000313" key="2">
    <source>
        <dbReference type="EMBL" id="TGE09818.1"/>
    </source>
</evidence>
<protein>
    <submittedName>
        <fullName evidence="2">Uncharacterized protein</fullName>
    </submittedName>
</protein>
<dbReference type="RefSeq" id="WP_135430899.1">
    <property type="nucleotide sequence ID" value="NZ_SRLA01000001.1"/>
</dbReference>
<feature type="region of interest" description="Disordered" evidence="1">
    <location>
        <begin position="1"/>
        <end position="26"/>
    </location>
</feature>
<proteinExistence type="predicted"/>
<gene>
    <name evidence="2" type="ORF">EU556_03035</name>
</gene>
<keyword evidence="3" id="KW-1185">Reference proteome</keyword>
<dbReference type="AlphaFoldDB" id="A0A4Z0PC38"/>
<reference evidence="2 3" key="1">
    <citation type="submission" date="2019-04" db="EMBL/GenBank/DDBJ databases">
        <authorList>
            <person name="Feng G."/>
            <person name="Zhang J."/>
            <person name="Zhu H."/>
        </authorList>
    </citation>
    <scope>NUCLEOTIDE SEQUENCE [LARGE SCALE GENOMIC DNA]</scope>
    <source>
        <strain evidence="2 3">92R-1</strain>
    </source>
</reference>
<accession>A0A4Z0PC38</accession>
<feature type="compositionally biased region" description="Polar residues" evidence="1">
    <location>
        <begin position="1"/>
        <end position="14"/>
    </location>
</feature>